<evidence type="ECO:0000256" key="6">
    <source>
        <dbReference type="ARBA" id="ARBA00022892"/>
    </source>
</evidence>
<feature type="binding site" evidence="11">
    <location>
        <begin position="24"/>
        <end position="31"/>
    </location>
    <ligand>
        <name>GTP</name>
        <dbReference type="ChEBI" id="CHEBI:37565"/>
    </ligand>
</feature>
<dbReference type="SUPFAM" id="SSF52540">
    <property type="entry name" value="P-loop containing nucleoside triphosphate hydrolases"/>
    <property type="match status" value="1"/>
</dbReference>
<dbReference type="InterPro" id="IPR006689">
    <property type="entry name" value="Small_GTPase_ARF/SAR"/>
</dbReference>
<gene>
    <name evidence="14" type="ORF">CCUR1050_LOCUS21226</name>
</gene>
<keyword evidence="6" id="KW-0931">ER-Golgi transport</keyword>
<dbReference type="GO" id="GO:0005525">
    <property type="term" value="F:GTP binding"/>
    <property type="evidence" value="ECO:0007669"/>
    <property type="project" value="UniProtKB-KW"/>
</dbReference>
<evidence type="ECO:0000256" key="1">
    <source>
        <dbReference type="ARBA" id="ARBA00004555"/>
    </source>
</evidence>
<accession>A0A7S0MN83</accession>
<dbReference type="EMBL" id="HBEZ01038557">
    <property type="protein sequence ID" value="CAD8643542.1"/>
    <property type="molecule type" value="Transcribed_RNA"/>
</dbReference>
<name>A0A7S0MN83_9CRYP</name>
<dbReference type="InterPro" id="IPR027417">
    <property type="entry name" value="P-loop_NTPase"/>
</dbReference>
<sequence length="251" mass="28272">MGVNASSIVRCLMLKQDLRFLFIGPRSAGKSTLFRNLSIEHLVSSQVGSELEKMKIDNFDFTIVNLDVDYRARLDPERWRMSGTRGIIFLVDSDDRAGMVTARDEIHRVMNIEELRDAVLLVYANKQDLPTAMRAPEISEGLRLHALRQRCCIQPLCAQTLLGFAEGMEWLCFEVAVRETSRQHPQHPPAPDTLPRPSASTPRHGQDALPACAPRERAGAAREPCKKAPQPAWAQVVRVDRRRVVAGRRRG</sequence>
<organism evidence="14">
    <name type="scientific">Cryptomonas curvata</name>
    <dbReference type="NCBI Taxonomy" id="233186"/>
    <lineage>
        <taxon>Eukaryota</taxon>
        <taxon>Cryptophyceae</taxon>
        <taxon>Cryptomonadales</taxon>
        <taxon>Cryptomonadaceae</taxon>
        <taxon>Cryptomonas</taxon>
    </lineage>
</organism>
<evidence type="ECO:0000313" key="14">
    <source>
        <dbReference type="EMBL" id="CAD8643542.1"/>
    </source>
</evidence>
<keyword evidence="8" id="KW-0333">Golgi apparatus</keyword>
<dbReference type="PANTHER" id="PTHR11711">
    <property type="entry name" value="ADP RIBOSYLATION FACTOR-RELATED"/>
    <property type="match status" value="1"/>
</dbReference>
<dbReference type="GO" id="GO:0003924">
    <property type="term" value="F:GTPase activity"/>
    <property type="evidence" value="ECO:0007669"/>
    <property type="project" value="InterPro"/>
</dbReference>
<evidence type="ECO:0000256" key="3">
    <source>
        <dbReference type="ARBA" id="ARBA00022448"/>
    </source>
</evidence>
<reference evidence="14" key="1">
    <citation type="submission" date="2021-01" db="EMBL/GenBank/DDBJ databases">
        <authorList>
            <person name="Corre E."/>
            <person name="Pelletier E."/>
            <person name="Niang G."/>
            <person name="Scheremetjew M."/>
            <person name="Finn R."/>
            <person name="Kale V."/>
            <person name="Holt S."/>
            <person name="Cochrane G."/>
            <person name="Meng A."/>
            <person name="Brown T."/>
            <person name="Cohen L."/>
        </authorList>
    </citation>
    <scope>NUCLEOTIDE SEQUENCE</scope>
    <source>
        <strain evidence="14">CCAP979/52</strain>
    </source>
</reference>
<dbReference type="AlphaFoldDB" id="A0A7S0MN83"/>
<evidence type="ECO:0000256" key="2">
    <source>
        <dbReference type="ARBA" id="ARBA00010290"/>
    </source>
</evidence>
<evidence type="ECO:0000256" key="9">
    <source>
        <dbReference type="ARBA" id="ARBA00023134"/>
    </source>
</evidence>
<keyword evidence="12" id="KW-0479">Metal-binding</keyword>
<dbReference type="GO" id="GO:0046872">
    <property type="term" value="F:metal ion binding"/>
    <property type="evidence" value="ECO:0007669"/>
    <property type="project" value="UniProtKB-KW"/>
</dbReference>
<dbReference type="SMART" id="SM00177">
    <property type="entry name" value="ARF"/>
    <property type="match status" value="1"/>
</dbReference>
<feature type="compositionally biased region" description="Basic and acidic residues" evidence="13">
    <location>
        <begin position="214"/>
        <end position="226"/>
    </location>
</feature>
<keyword evidence="7" id="KW-0653">Protein transport</keyword>
<dbReference type="GO" id="GO:0016192">
    <property type="term" value="P:vesicle-mediated transport"/>
    <property type="evidence" value="ECO:0007669"/>
    <property type="project" value="UniProtKB-KW"/>
</dbReference>
<evidence type="ECO:0000256" key="5">
    <source>
        <dbReference type="ARBA" id="ARBA00022741"/>
    </source>
</evidence>
<evidence type="ECO:0000256" key="11">
    <source>
        <dbReference type="PIRSR" id="PIRSR606689-1"/>
    </source>
</evidence>
<comment type="subcellular location">
    <subcellularLocation>
        <location evidence="1">Golgi apparatus</location>
    </subcellularLocation>
</comment>
<dbReference type="FunFam" id="3.40.50.300:FF:003500">
    <property type="entry name" value="ADP-ribosylation factor 1"/>
    <property type="match status" value="1"/>
</dbReference>
<dbReference type="GO" id="GO:0015031">
    <property type="term" value="P:protein transport"/>
    <property type="evidence" value="ECO:0007669"/>
    <property type="project" value="UniProtKB-KW"/>
</dbReference>
<comment type="similarity">
    <text evidence="2">Belongs to the small GTPase superfamily. Arf family.</text>
</comment>
<dbReference type="GO" id="GO:0005794">
    <property type="term" value="C:Golgi apparatus"/>
    <property type="evidence" value="ECO:0007669"/>
    <property type="project" value="UniProtKB-SubCell"/>
</dbReference>
<dbReference type="SMART" id="SM00178">
    <property type="entry name" value="SAR"/>
    <property type="match status" value="1"/>
</dbReference>
<dbReference type="PROSITE" id="PS51417">
    <property type="entry name" value="ARF"/>
    <property type="match status" value="1"/>
</dbReference>
<keyword evidence="9 11" id="KW-0342">GTP-binding</keyword>
<dbReference type="Gene3D" id="3.40.50.300">
    <property type="entry name" value="P-loop containing nucleotide triphosphate hydrolases"/>
    <property type="match status" value="1"/>
</dbReference>
<evidence type="ECO:0000256" key="10">
    <source>
        <dbReference type="ARBA" id="ARBA00023288"/>
    </source>
</evidence>
<keyword evidence="5 11" id="KW-0547">Nucleotide-binding</keyword>
<evidence type="ECO:0000256" key="4">
    <source>
        <dbReference type="ARBA" id="ARBA00022707"/>
    </source>
</evidence>
<feature type="binding site" evidence="12">
    <location>
        <position position="31"/>
    </location>
    <ligand>
        <name>Mg(2+)</name>
        <dbReference type="ChEBI" id="CHEBI:18420"/>
    </ligand>
</feature>
<evidence type="ECO:0000256" key="7">
    <source>
        <dbReference type="ARBA" id="ARBA00022927"/>
    </source>
</evidence>
<dbReference type="InterPro" id="IPR024156">
    <property type="entry name" value="Small_GTPase_ARF"/>
</dbReference>
<evidence type="ECO:0000256" key="12">
    <source>
        <dbReference type="PIRSR" id="PIRSR606689-2"/>
    </source>
</evidence>
<keyword evidence="10" id="KW-0449">Lipoprotein</keyword>
<evidence type="ECO:0000256" key="8">
    <source>
        <dbReference type="ARBA" id="ARBA00023034"/>
    </source>
</evidence>
<keyword evidence="4" id="KW-0519">Myristate</keyword>
<keyword evidence="3" id="KW-0813">Transport</keyword>
<keyword evidence="12" id="KW-0460">Magnesium</keyword>
<feature type="binding site" evidence="11">
    <location>
        <begin position="125"/>
        <end position="128"/>
    </location>
    <ligand>
        <name>GTP</name>
        <dbReference type="ChEBI" id="CHEBI:37565"/>
    </ligand>
</feature>
<dbReference type="Pfam" id="PF00025">
    <property type="entry name" value="Arf"/>
    <property type="match status" value="1"/>
</dbReference>
<proteinExistence type="inferred from homology"/>
<feature type="region of interest" description="Disordered" evidence="13">
    <location>
        <begin position="182"/>
        <end position="232"/>
    </location>
</feature>
<evidence type="ECO:0000256" key="13">
    <source>
        <dbReference type="SAM" id="MobiDB-lite"/>
    </source>
</evidence>
<protein>
    <submittedName>
        <fullName evidence="14">Uncharacterized protein</fullName>
    </submittedName>
</protein>